<dbReference type="OrthoDB" id="5290997at2"/>
<evidence type="ECO:0000313" key="6">
    <source>
        <dbReference type="EMBL" id="MXP26225.1"/>
    </source>
</evidence>
<dbReference type="Proteomes" id="UP000460561">
    <property type="component" value="Unassembled WGS sequence"/>
</dbReference>
<reference evidence="6 7" key="1">
    <citation type="submission" date="2019-12" db="EMBL/GenBank/DDBJ databases">
        <title>Genomic-based taxomic classification of the family Erythrobacteraceae.</title>
        <authorList>
            <person name="Xu L."/>
        </authorList>
    </citation>
    <scope>NUCLEOTIDE SEQUENCE [LARGE SCALE GENOMIC DNA]</scope>
    <source>
        <strain evidence="6 7">DSM 18604</strain>
    </source>
</reference>
<keyword evidence="3 6" id="KW-0012">Acyltransferase</keyword>
<dbReference type="EMBL" id="WTYQ01000003">
    <property type="protein sequence ID" value="MXP26225.1"/>
    <property type="molecule type" value="Genomic_DNA"/>
</dbReference>
<keyword evidence="4" id="KW-1133">Transmembrane helix</keyword>
<dbReference type="PANTHER" id="PTHR10434:SF11">
    <property type="entry name" value="1-ACYL-SN-GLYCEROL-3-PHOSPHATE ACYLTRANSFERASE"/>
    <property type="match status" value="1"/>
</dbReference>
<dbReference type="SMART" id="SM00563">
    <property type="entry name" value="PlsC"/>
    <property type="match status" value="1"/>
</dbReference>
<dbReference type="Pfam" id="PF01553">
    <property type="entry name" value="Acyltransferase"/>
    <property type="match status" value="1"/>
</dbReference>
<name>A0A845ABS2_9SPHN</name>
<evidence type="ECO:0000259" key="5">
    <source>
        <dbReference type="SMART" id="SM00563"/>
    </source>
</evidence>
<evidence type="ECO:0000256" key="4">
    <source>
        <dbReference type="SAM" id="Phobius"/>
    </source>
</evidence>
<evidence type="ECO:0000313" key="7">
    <source>
        <dbReference type="Proteomes" id="UP000460561"/>
    </source>
</evidence>
<organism evidence="6 7">
    <name type="scientific">Altericroceibacterium indicum</name>
    <dbReference type="NCBI Taxonomy" id="374177"/>
    <lineage>
        <taxon>Bacteria</taxon>
        <taxon>Pseudomonadati</taxon>
        <taxon>Pseudomonadota</taxon>
        <taxon>Alphaproteobacteria</taxon>
        <taxon>Sphingomonadales</taxon>
        <taxon>Erythrobacteraceae</taxon>
        <taxon>Altericroceibacterium</taxon>
    </lineage>
</organism>
<dbReference type="CDD" id="cd07989">
    <property type="entry name" value="LPLAT_AGPAT-like"/>
    <property type="match status" value="1"/>
</dbReference>
<protein>
    <submittedName>
        <fullName evidence="6">1-acyl-sn-glycerol-3-phosphate acyltransferase</fullName>
    </submittedName>
</protein>
<feature type="domain" description="Phospholipid/glycerol acyltransferase" evidence="5">
    <location>
        <begin position="69"/>
        <end position="183"/>
    </location>
</feature>
<dbReference type="AlphaFoldDB" id="A0A845ABS2"/>
<comment type="pathway">
    <text evidence="1">Lipid metabolism.</text>
</comment>
<keyword evidence="2 6" id="KW-0808">Transferase</keyword>
<comment type="caution">
    <text evidence="6">The sequence shown here is derived from an EMBL/GenBank/DDBJ whole genome shotgun (WGS) entry which is preliminary data.</text>
</comment>
<accession>A0A845ABS2</accession>
<evidence type="ECO:0000256" key="3">
    <source>
        <dbReference type="ARBA" id="ARBA00023315"/>
    </source>
</evidence>
<feature type="transmembrane region" description="Helical" evidence="4">
    <location>
        <begin position="7"/>
        <end position="29"/>
    </location>
</feature>
<gene>
    <name evidence="6" type="ORF">GRI39_09270</name>
</gene>
<evidence type="ECO:0000256" key="1">
    <source>
        <dbReference type="ARBA" id="ARBA00005189"/>
    </source>
</evidence>
<keyword evidence="4" id="KW-0812">Transmembrane</keyword>
<keyword evidence="7" id="KW-1185">Reference proteome</keyword>
<dbReference type="InterPro" id="IPR002123">
    <property type="entry name" value="Plipid/glycerol_acylTrfase"/>
</dbReference>
<proteinExistence type="predicted"/>
<keyword evidence="4" id="KW-0472">Membrane</keyword>
<dbReference type="RefSeq" id="WP_160739430.1">
    <property type="nucleotide sequence ID" value="NZ_WTYQ01000003.1"/>
</dbReference>
<dbReference type="SUPFAM" id="SSF69593">
    <property type="entry name" value="Glycerol-3-phosphate (1)-acyltransferase"/>
    <property type="match status" value="1"/>
</dbReference>
<sequence>MILLRNILFYVIFYGGTVLLLLLLIPVVLVAPSAAPSICDAWSRHHRWCVRNLLGITIREEGVKPEGPCFFAFKHESFFEAIEFPTLFVRPVIFAKQELFNIPIWGRAAVVYGLIPVARLDGAKALRSMIKQAKTHAHDGRPLCIFPEGTRVPHGQRPALRSGFAGIYKMIGLPVVPVAVDSGPLYQHRLKRPGTITYRYGEIIPAGLPRAEVEEKVHAAINALN</sequence>
<dbReference type="PANTHER" id="PTHR10434">
    <property type="entry name" value="1-ACYL-SN-GLYCEROL-3-PHOSPHATE ACYLTRANSFERASE"/>
    <property type="match status" value="1"/>
</dbReference>
<dbReference type="GO" id="GO:0006654">
    <property type="term" value="P:phosphatidic acid biosynthetic process"/>
    <property type="evidence" value="ECO:0007669"/>
    <property type="project" value="TreeGrafter"/>
</dbReference>
<dbReference type="GO" id="GO:0003841">
    <property type="term" value="F:1-acylglycerol-3-phosphate O-acyltransferase activity"/>
    <property type="evidence" value="ECO:0007669"/>
    <property type="project" value="TreeGrafter"/>
</dbReference>
<evidence type="ECO:0000256" key="2">
    <source>
        <dbReference type="ARBA" id="ARBA00022679"/>
    </source>
</evidence>